<dbReference type="AlphaFoldDB" id="A0A0D7B4X1"/>
<keyword evidence="3" id="KW-1185">Reference proteome</keyword>
<feature type="compositionally biased region" description="Basic and acidic residues" evidence="1">
    <location>
        <begin position="71"/>
        <end position="88"/>
    </location>
</feature>
<dbReference type="EMBL" id="KN880598">
    <property type="protein sequence ID" value="KIY65245.1"/>
    <property type="molecule type" value="Genomic_DNA"/>
</dbReference>
<gene>
    <name evidence="2" type="ORF">CYLTODRAFT_412744</name>
</gene>
<feature type="compositionally biased region" description="Basic residues" evidence="1">
    <location>
        <begin position="353"/>
        <end position="362"/>
    </location>
</feature>
<proteinExistence type="predicted"/>
<sequence length="429" mass="49105">MAHWNLFGAFGMVNPKDFSLFTTLIPSKGNPQNATPAGPAPGAPNNDINDRLRNIEATLEGIAAARQRHNNAREERRPEPRAADDNRWPGHQPRTPVRTREAAIIRAILRQHWLRAPPQCREPSDVELENFDIELQRVRRLYGRKAVPEIRLGLDELAFERDVKSIWNKALVCQLVQRVVFVALEQECPRSQAEGGPRNWGDASYAGQEYRRDVELRVRECIGHMFSEEALHQDEFAHAERNGNNASYQGRNRLLNRRLDTAVSVDWLGAKAVKVLRYLGTEGMSSDDDDPVNTNTKIIHQVLWRHPDVTLFVRLLDNIARMQRLAMSRGPYYHNSDAEDDAPPANVRTGRPRDKRKGRQPFKRVEPDQPVPSRRPMNPRPGMAANLYNRPAMIAAGVDEWLWQSLVRPRAPDDDLLRYNQPEGRRPNI</sequence>
<name>A0A0D7B4X1_9AGAR</name>
<evidence type="ECO:0000256" key="1">
    <source>
        <dbReference type="SAM" id="MobiDB-lite"/>
    </source>
</evidence>
<feature type="region of interest" description="Disordered" evidence="1">
    <location>
        <begin position="334"/>
        <end position="384"/>
    </location>
</feature>
<organism evidence="2 3">
    <name type="scientific">Cylindrobasidium torrendii FP15055 ss-10</name>
    <dbReference type="NCBI Taxonomy" id="1314674"/>
    <lineage>
        <taxon>Eukaryota</taxon>
        <taxon>Fungi</taxon>
        <taxon>Dikarya</taxon>
        <taxon>Basidiomycota</taxon>
        <taxon>Agaricomycotina</taxon>
        <taxon>Agaricomycetes</taxon>
        <taxon>Agaricomycetidae</taxon>
        <taxon>Agaricales</taxon>
        <taxon>Marasmiineae</taxon>
        <taxon>Physalacriaceae</taxon>
        <taxon>Cylindrobasidium</taxon>
    </lineage>
</organism>
<feature type="region of interest" description="Disordered" evidence="1">
    <location>
        <begin position="66"/>
        <end position="96"/>
    </location>
</feature>
<protein>
    <submittedName>
        <fullName evidence="2">Uncharacterized protein</fullName>
    </submittedName>
</protein>
<dbReference type="Proteomes" id="UP000054007">
    <property type="component" value="Unassembled WGS sequence"/>
</dbReference>
<evidence type="ECO:0000313" key="2">
    <source>
        <dbReference type="EMBL" id="KIY65245.1"/>
    </source>
</evidence>
<accession>A0A0D7B4X1</accession>
<evidence type="ECO:0000313" key="3">
    <source>
        <dbReference type="Proteomes" id="UP000054007"/>
    </source>
</evidence>
<dbReference type="OrthoDB" id="3257007at2759"/>
<reference evidence="2 3" key="1">
    <citation type="journal article" date="2015" name="Fungal Genet. Biol.">
        <title>Evolution of novel wood decay mechanisms in Agaricales revealed by the genome sequences of Fistulina hepatica and Cylindrobasidium torrendii.</title>
        <authorList>
            <person name="Floudas D."/>
            <person name="Held B.W."/>
            <person name="Riley R."/>
            <person name="Nagy L.G."/>
            <person name="Koehler G."/>
            <person name="Ransdell A.S."/>
            <person name="Younus H."/>
            <person name="Chow J."/>
            <person name="Chiniquy J."/>
            <person name="Lipzen A."/>
            <person name="Tritt A."/>
            <person name="Sun H."/>
            <person name="Haridas S."/>
            <person name="LaButti K."/>
            <person name="Ohm R.A."/>
            <person name="Kues U."/>
            <person name="Blanchette R.A."/>
            <person name="Grigoriev I.V."/>
            <person name="Minto R.E."/>
            <person name="Hibbett D.S."/>
        </authorList>
    </citation>
    <scope>NUCLEOTIDE SEQUENCE [LARGE SCALE GENOMIC DNA]</scope>
    <source>
        <strain evidence="2 3">FP15055 ss-10</strain>
    </source>
</reference>